<dbReference type="RefSeq" id="WP_167616851.1">
    <property type="nucleotide sequence ID" value="NZ_JAAUVV010000015.1"/>
</dbReference>
<dbReference type="AlphaFoldDB" id="A0AAP6XNY6"/>
<accession>A0AAP6XNY6</accession>
<name>A0AAP6XNY6_9CORY</name>
<evidence type="ECO:0000313" key="2">
    <source>
        <dbReference type="Proteomes" id="UP000591626"/>
    </source>
</evidence>
<dbReference type="SUPFAM" id="SSF50494">
    <property type="entry name" value="Trypsin-like serine proteases"/>
    <property type="match status" value="1"/>
</dbReference>
<gene>
    <name evidence="1" type="ORF">HC138_08155</name>
</gene>
<sequence length="271" mass="28378">MLQPRLLSTIAAFVIAFVAGVGVLPVEASAQTRTVTQGGSVVVHGTGVCTVGYNDPARHRSFVAAHCGRNGARVEIVDPATNARSGAVGTLYRSRAYDGHLGNDWAAIQWDPGVRLDGNRITGDAWVHPNDIRMGETVCYFGRTSHAGGGRTCGSFGGSADNTFLLNAPLTRPGDSGGPMWVPGRGFVGVISSMWTSRQLPLVQGKNFVVGVVPQDGPPVPDARLVGLWAQNTFLPGLTGPVAEGIRAVIDAILRLFTGLGFHGPASLHYG</sequence>
<comment type="caution">
    <text evidence="1">The sequence shown here is derived from an EMBL/GenBank/DDBJ whole genome shotgun (WGS) entry which is preliminary data.</text>
</comment>
<reference evidence="1 2" key="1">
    <citation type="submission" date="2020-03" db="EMBL/GenBank/DDBJ databases">
        <title>Draft genome sequences of bacterial isolates from the female urobiome.</title>
        <authorList>
            <person name="Miller-Ensminger T."/>
            <person name="Wolfe A.J."/>
            <person name="Putonti C."/>
        </authorList>
    </citation>
    <scope>NUCLEOTIDE SEQUENCE [LARGE SCALE GENOMIC DNA]</scope>
    <source>
        <strain evidence="1 2">UMB8490</strain>
    </source>
</reference>
<dbReference type="Proteomes" id="UP000591626">
    <property type="component" value="Unassembled WGS sequence"/>
</dbReference>
<dbReference type="InterPro" id="IPR009003">
    <property type="entry name" value="Peptidase_S1_PA"/>
</dbReference>
<evidence type="ECO:0000313" key="1">
    <source>
        <dbReference type="EMBL" id="NJJ04317.1"/>
    </source>
</evidence>
<dbReference type="EMBL" id="JAAUVV010000015">
    <property type="protein sequence ID" value="NJJ04317.1"/>
    <property type="molecule type" value="Genomic_DNA"/>
</dbReference>
<proteinExistence type="predicted"/>
<dbReference type="Gene3D" id="2.40.10.10">
    <property type="entry name" value="Trypsin-like serine proteases"/>
    <property type="match status" value="2"/>
</dbReference>
<dbReference type="InterPro" id="IPR043504">
    <property type="entry name" value="Peptidase_S1_PA_chymotrypsin"/>
</dbReference>
<organism evidence="1 2">
    <name type="scientific">Corynebacterium coyleae</name>
    <dbReference type="NCBI Taxonomy" id="53374"/>
    <lineage>
        <taxon>Bacteria</taxon>
        <taxon>Bacillati</taxon>
        <taxon>Actinomycetota</taxon>
        <taxon>Actinomycetes</taxon>
        <taxon>Mycobacteriales</taxon>
        <taxon>Corynebacteriaceae</taxon>
        <taxon>Corynebacterium</taxon>
    </lineage>
</organism>
<protein>
    <submittedName>
        <fullName evidence="1">S1 family peptidase</fullName>
    </submittedName>
</protein>